<sequence length="322" mass="36609">AIVAGVFSFLMPKVYKIDTSLEVGQIAGEAVEVPGQVVEKIKSDVYGIFVREKLQIPEEKYPKIKIENPKDTNLITLVIESAKPPESKNILEAINNLILAEHQEKIKTKKELIEQDIKTTEDKIKLVESDIEKTKNKIKITESDIEKTKNKIKPLESDIERIENKIVFVEEEKENLEAKIDALQKVLPYQQDPGTQFALFDTKEKLANKKQEIEDLYSRINSLKIDIENLNLAINSLERTKDDYNSQINSLKTNIESLNAQINALRASLDEIKPTQVIKSPTVSEKPVKPNKKLNIAIAGILGLFVGVFLAFFQEWWEKSKV</sequence>
<evidence type="ECO:0000313" key="4">
    <source>
        <dbReference type="EMBL" id="PJA84298.1"/>
    </source>
</evidence>
<accession>A0A2M7Z552</accession>
<dbReference type="Gene3D" id="1.20.5.340">
    <property type="match status" value="2"/>
</dbReference>
<keyword evidence="2" id="KW-1133">Transmembrane helix</keyword>
<feature type="coiled-coil region" evidence="1">
    <location>
        <begin position="103"/>
        <end position="268"/>
    </location>
</feature>
<protein>
    <recommendedName>
        <fullName evidence="3">Tyrosine-protein kinase G-rich domain-containing protein</fullName>
    </recommendedName>
</protein>
<keyword evidence="2" id="KW-0472">Membrane</keyword>
<gene>
    <name evidence="4" type="ORF">CO145_01460</name>
</gene>
<dbReference type="GO" id="GO:0004713">
    <property type="term" value="F:protein tyrosine kinase activity"/>
    <property type="evidence" value="ECO:0007669"/>
    <property type="project" value="TreeGrafter"/>
</dbReference>
<dbReference type="PANTHER" id="PTHR32309:SF13">
    <property type="entry name" value="FERRIC ENTEROBACTIN TRANSPORT PROTEIN FEPE"/>
    <property type="match status" value="1"/>
</dbReference>
<feature type="non-terminal residue" evidence="4">
    <location>
        <position position="1"/>
    </location>
</feature>
<dbReference type="GO" id="GO:0005886">
    <property type="term" value="C:plasma membrane"/>
    <property type="evidence" value="ECO:0007669"/>
    <property type="project" value="TreeGrafter"/>
</dbReference>
<evidence type="ECO:0000256" key="1">
    <source>
        <dbReference type="SAM" id="Coils"/>
    </source>
</evidence>
<dbReference type="SUPFAM" id="SSF57997">
    <property type="entry name" value="Tropomyosin"/>
    <property type="match status" value="1"/>
</dbReference>
<feature type="transmembrane region" description="Helical" evidence="2">
    <location>
        <begin position="294"/>
        <end position="313"/>
    </location>
</feature>
<dbReference type="EMBL" id="PFVR01000050">
    <property type="protein sequence ID" value="PJA84298.1"/>
    <property type="molecule type" value="Genomic_DNA"/>
</dbReference>
<proteinExistence type="predicted"/>
<dbReference type="InterPro" id="IPR032807">
    <property type="entry name" value="GNVR"/>
</dbReference>
<reference evidence="5" key="1">
    <citation type="submission" date="2017-09" db="EMBL/GenBank/DDBJ databases">
        <title>Depth-based differentiation of microbial function through sediment-hosted aquifers and enrichment of novel symbionts in the deep terrestrial subsurface.</title>
        <authorList>
            <person name="Probst A.J."/>
            <person name="Ladd B."/>
            <person name="Jarett J.K."/>
            <person name="Geller-Mcgrath D.E."/>
            <person name="Sieber C.M.K."/>
            <person name="Emerson J.B."/>
            <person name="Anantharaman K."/>
            <person name="Thomas B.C."/>
            <person name="Malmstrom R."/>
            <person name="Stieglmeier M."/>
            <person name="Klingl A."/>
            <person name="Woyke T."/>
            <person name="Ryan C.M."/>
            <person name="Banfield J.F."/>
        </authorList>
    </citation>
    <scope>NUCLEOTIDE SEQUENCE [LARGE SCALE GENOMIC DNA]</scope>
</reference>
<evidence type="ECO:0000259" key="3">
    <source>
        <dbReference type="Pfam" id="PF13807"/>
    </source>
</evidence>
<dbReference type="Pfam" id="PF13807">
    <property type="entry name" value="GNVR"/>
    <property type="match status" value="1"/>
</dbReference>
<dbReference type="InterPro" id="IPR050445">
    <property type="entry name" value="Bact_polysacc_biosynth/exp"/>
</dbReference>
<keyword evidence="2" id="KW-0812">Transmembrane</keyword>
<dbReference type="PANTHER" id="PTHR32309">
    <property type="entry name" value="TYROSINE-PROTEIN KINASE"/>
    <property type="match status" value="1"/>
</dbReference>
<name>A0A2M7Z552_9BACT</name>
<evidence type="ECO:0000313" key="5">
    <source>
        <dbReference type="Proteomes" id="UP000231034"/>
    </source>
</evidence>
<feature type="domain" description="Tyrosine-protein kinase G-rich" evidence="3">
    <location>
        <begin position="276"/>
        <end position="315"/>
    </location>
</feature>
<keyword evidence="1" id="KW-0175">Coiled coil</keyword>
<dbReference type="AlphaFoldDB" id="A0A2M7Z552"/>
<organism evidence="4 5">
    <name type="scientific">Candidatus Nealsonbacteria bacterium CG_4_9_14_3_um_filter_37_13</name>
    <dbReference type="NCBI Taxonomy" id="1974695"/>
    <lineage>
        <taxon>Bacteria</taxon>
        <taxon>Candidatus Nealsoniibacteriota</taxon>
    </lineage>
</organism>
<comment type="caution">
    <text evidence="4">The sequence shown here is derived from an EMBL/GenBank/DDBJ whole genome shotgun (WGS) entry which is preliminary data.</text>
</comment>
<dbReference type="Proteomes" id="UP000231034">
    <property type="component" value="Unassembled WGS sequence"/>
</dbReference>
<evidence type="ECO:0000256" key="2">
    <source>
        <dbReference type="SAM" id="Phobius"/>
    </source>
</evidence>